<evidence type="ECO:0000259" key="4">
    <source>
        <dbReference type="PROSITE" id="PS01124"/>
    </source>
</evidence>
<dbReference type="AlphaFoldDB" id="A0A9X4QWL2"/>
<dbReference type="InterPro" id="IPR020449">
    <property type="entry name" value="Tscrpt_reg_AraC-type_HTH"/>
</dbReference>
<dbReference type="InterPro" id="IPR009057">
    <property type="entry name" value="Homeodomain-like_sf"/>
</dbReference>
<dbReference type="Proteomes" id="UP001153404">
    <property type="component" value="Unassembled WGS sequence"/>
</dbReference>
<organism evidence="5 6">
    <name type="scientific">Cohnella rhizosphaerae</name>
    <dbReference type="NCBI Taxonomy" id="1457232"/>
    <lineage>
        <taxon>Bacteria</taxon>
        <taxon>Bacillati</taxon>
        <taxon>Bacillota</taxon>
        <taxon>Bacilli</taxon>
        <taxon>Bacillales</taxon>
        <taxon>Paenibacillaceae</taxon>
        <taxon>Cohnella</taxon>
    </lineage>
</organism>
<dbReference type="SUPFAM" id="SSF46689">
    <property type="entry name" value="Homeodomain-like"/>
    <property type="match status" value="2"/>
</dbReference>
<dbReference type="RefSeq" id="WP_277537955.1">
    <property type="nucleotide sequence ID" value="NZ_JAPDIA010000008.1"/>
</dbReference>
<dbReference type="GO" id="GO:0003700">
    <property type="term" value="F:DNA-binding transcription factor activity"/>
    <property type="evidence" value="ECO:0007669"/>
    <property type="project" value="InterPro"/>
</dbReference>
<dbReference type="InterPro" id="IPR018060">
    <property type="entry name" value="HTH_AraC"/>
</dbReference>
<evidence type="ECO:0000313" key="6">
    <source>
        <dbReference type="Proteomes" id="UP001153404"/>
    </source>
</evidence>
<keyword evidence="2" id="KW-0238">DNA-binding</keyword>
<protein>
    <submittedName>
        <fullName evidence="5">AraC family transcriptional regulator</fullName>
    </submittedName>
</protein>
<comment type="caution">
    <text evidence="5">The sequence shown here is derived from an EMBL/GenBank/DDBJ whole genome shotgun (WGS) entry which is preliminary data.</text>
</comment>
<gene>
    <name evidence="5" type="ORF">OMP40_34215</name>
</gene>
<keyword evidence="1" id="KW-0805">Transcription regulation</keyword>
<dbReference type="PROSITE" id="PS00041">
    <property type="entry name" value="HTH_ARAC_FAMILY_1"/>
    <property type="match status" value="1"/>
</dbReference>
<evidence type="ECO:0000313" key="5">
    <source>
        <dbReference type="EMBL" id="MDG0813779.1"/>
    </source>
</evidence>
<keyword evidence="6" id="KW-1185">Reference proteome</keyword>
<dbReference type="SMART" id="SM00342">
    <property type="entry name" value="HTH_ARAC"/>
    <property type="match status" value="1"/>
</dbReference>
<keyword evidence="3" id="KW-0804">Transcription</keyword>
<proteinExistence type="predicted"/>
<dbReference type="InterPro" id="IPR018062">
    <property type="entry name" value="HTH_AraC-typ_CS"/>
</dbReference>
<evidence type="ECO:0000256" key="3">
    <source>
        <dbReference type="ARBA" id="ARBA00023163"/>
    </source>
</evidence>
<dbReference type="PRINTS" id="PR00032">
    <property type="entry name" value="HTHARAC"/>
</dbReference>
<dbReference type="Gene3D" id="1.10.10.60">
    <property type="entry name" value="Homeodomain-like"/>
    <property type="match status" value="2"/>
</dbReference>
<accession>A0A9X4QWL2</accession>
<dbReference type="Pfam" id="PF12833">
    <property type="entry name" value="HTH_18"/>
    <property type="match status" value="1"/>
</dbReference>
<sequence length="99" mass="11620">MYISNHLSEDLSLDQLSRHFYVNPTYLSRLFKKRTNEVLSVYIAKEKMNAARLLLLQDGMKISEAARQVGYNNSNYFAKVFRNTFGVSPQEYKARMFLE</sequence>
<reference evidence="5" key="1">
    <citation type="submission" date="2022-10" db="EMBL/GenBank/DDBJ databases">
        <title>Comparative genomic analysis of Cohnella hashimotonis sp. nov., isolated from the International Space Station.</title>
        <authorList>
            <person name="Simpson A."/>
            <person name="Venkateswaran K."/>
        </authorList>
    </citation>
    <scope>NUCLEOTIDE SEQUENCE</scope>
    <source>
        <strain evidence="5">DSM 28161</strain>
    </source>
</reference>
<evidence type="ECO:0000256" key="1">
    <source>
        <dbReference type="ARBA" id="ARBA00023015"/>
    </source>
</evidence>
<dbReference type="EMBL" id="JAPDIA010000008">
    <property type="protein sequence ID" value="MDG0813779.1"/>
    <property type="molecule type" value="Genomic_DNA"/>
</dbReference>
<dbReference type="PANTHER" id="PTHR43280">
    <property type="entry name" value="ARAC-FAMILY TRANSCRIPTIONAL REGULATOR"/>
    <property type="match status" value="1"/>
</dbReference>
<feature type="domain" description="HTH araC/xylS-type" evidence="4">
    <location>
        <begin position="1"/>
        <end position="95"/>
    </location>
</feature>
<evidence type="ECO:0000256" key="2">
    <source>
        <dbReference type="ARBA" id="ARBA00023125"/>
    </source>
</evidence>
<name>A0A9X4QWL2_9BACL</name>
<dbReference type="PANTHER" id="PTHR43280:SF10">
    <property type="entry name" value="REGULATORY PROTEIN POCR"/>
    <property type="match status" value="1"/>
</dbReference>
<dbReference type="GO" id="GO:0043565">
    <property type="term" value="F:sequence-specific DNA binding"/>
    <property type="evidence" value="ECO:0007669"/>
    <property type="project" value="InterPro"/>
</dbReference>
<dbReference type="PROSITE" id="PS01124">
    <property type="entry name" value="HTH_ARAC_FAMILY_2"/>
    <property type="match status" value="1"/>
</dbReference>